<dbReference type="SUPFAM" id="SSF46565">
    <property type="entry name" value="Chaperone J-domain"/>
    <property type="match status" value="1"/>
</dbReference>
<dbReference type="PANTHER" id="PTHR45181">
    <property type="entry name" value="HEAT SHOCK PROTEIN DNAJ WITH TETRATRICOPEPTIDE REPEAT-CONTAINING PROTEIN"/>
    <property type="match status" value="1"/>
</dbReference>
<dbReference type="InterPro" id="IPR018253">
    <property type="entry name" value="DnaJ_domain_CS"/>
</dbReference>
<dbReference type="OrthoDB" id="10250354at2759"/>
<feature type="region of interest" description="Disordered" evidence="1">
    <location>
        <begin position="198"/>
        <end position="226"/>
    </location>
</feature>
<protein>
    <submittedName>
        <fullName evidence="3">Molecular chaperone (DnaJ superfamily)</fullName>
    </submittedName>
</protein>
<feature type="compositionally biased region" description="Basic residues" evidence="1">
    <location>
        <begin position="55"/>
        <end position="70"/>
    </location>
</feature>
<feature type="compositionally biased region" description="Polar residues" evidence="1">
    <location>
        <begin position="1238"/>
        <end position="1250"/>
    </location>
</feature>
<dbReference type="SMART" id="SM00028">
    <property type="entry name" value="TPR"/>
    <property type="match status" value="7"/>
</dbReference>
<feature type="compositionally biased region" description="Polar residues" evidence="1">
    <location>
        <begin position="45"/>
        <end position="54"/>
    </location>
</feature>
<feature type="compositionally biased region" description="Polar residues" evidence="1">
    <location>
        <begin position="316"/>
        <end position="325"/>
    </location>
</feature>
<dbReference type="Gene3D" id="1.25.40.10">
    <property type="entry name" value="Tetratricopeptide repeat domain"/>
    <property type="match status" value="2"/>
</dbReference>
<feature type="region of interest" description="Disordered" evidence="1">
    <location>
        <begin position="1232"/>
        <end position="1254"/>
    </location>
</feature>
<name>A0A2G9HU27_9LAMI</name>
<feature type="region of interest" description="Disordered" evidence="1">
    <location>
        <begin position="316"/>
        <end position="353"/>
    </location>
</feature>
<evidence type="ECO:0000256" key="1">
    <source>
        <dbReference type="SAM" id="MobiDB-lite"/>
    </source>
</evidence>
<feature type="domain" description="J" evidence="2">
    <location>
        <begin position="1141"/>
        <end position="1227"/>
    </location>
</feature>
<dbReference type="InterPro" id="IPR001623">
    <property type="entry name" value="DnaJ_domain"/>
</dbReference>
<dbReference type="SMART" id="SM00271">
    <property type="entry name" value="DnaJ"/>
    <property type="match status" value="1"/>
</dbReference>
<evidence type="ECO:0000259" key="2">
    <source>
        <dbReference type="PROSITE" id="PS50076"/>
    </source>
</evidence>
<gene>
    <name evidence="3" type="ORF">CDL12_06267</name>
</gene>
<dbReference type="PANTHER" id="PTHR45181:SF8">
    <property type="entry name" value="HEAT SHOCK PROTEIN DNAJ WITH TETRATRICOPEPTIDE REPEAT-CONTAINING PROTEIN"/>
    <property type="match status" value="1"/>
</dbReference>
<organism evidence="3 4">
    <name type="scientific">Handroanthus impetiginosus</name>
    <dbReference type="NCBI Taxonomy" id="429701"/>
    <lineage>
        <taxon>Eukaryota</taxon>
        <taxon>Viridiplantae</taxon>
        <taxon>Streptophyta</taxon>
        <taxon>Embryophyta</taxon>
        <taxon>Tracheophyta</taxon>
        <taxon>Spermatophyta</taxon>
        <taxon>Magnoliopsida</taxon>
        <taxon>eudicotyledons</taxon>
        <taxon>Gunneridae</taxon>
        <taxon>Pentapetalae</taxon>
        <taxon>asterids</taxon>
        <taxon>lamiids</taxon>
        <taxon>Lamiales</taxon>
        <taxon>Bignoniaceae</taxon>
        <taxon>Crescentiina</taxon>
        <taxon>Tabebuia alliance</taxon>
        <taxon>Handroanthus</taxon>
    </lineage>
</organism>
<dbReference type="Proteomes" id="UP000231279">
    <property type="component" value="Unassembled WGS sequence"/>
</dbReference>
<comment type="caution">
    <text evidence="3">The sequence shown here is derived from an EMBL/GenBank/DDBJ whole genome shotgun (WGS) entry which is preliminary data.</text>
</comment>
<dbReference type="SUPFAM" id="SSF48452">
    <property type="entry name" value="TPR-like"/>
    <property type="match status" value="2"/>
</dbReference>
<keyword evidence="4" id="KW-1185">Reference proteome</keyword>
<dbReference type="Pfam" id="PF00226">
    <property type="entry name" value="DnaJ"/>
    <property type="match status" value="1"/>
</dbReference>
<feature type="region of interest" description="Disordered" evidence="1">
    <location>
        <begin position="636"/>
        <end position="671"/>
    </location>
</feature>
<accession>A0A2G9HU27</accession>
<feature type="compositionally biased region" description="Polar residues" evidence="1">
    <location>
        <begin position="642"/>
        <end position="652"/>
    </location>
</feature>
<dbReference type="PRINTS" id="PR00625">
    <property type="entry name" value="JDOMAIN"/>
</dbReference>
<proteinExistence type="predicted"/>
<dbReference type="InterPro" id="IPR036869">
    <property type="entry name" value="J_dom_sf"/>
</dbReference>
<dbReference type="PROSITE" id="PS00636">
    <property type="entry name" value="DNAJ_1"/>
    <property type="match status" value="1"/>
</dbReference>
<dbReference type="CDD" id="cd06257">
    <property type="entry name" value="DnaJ"/>
    <property type="match status" value="1"/>
</dbReference>
<feature type="region of interest" description="Disordered" evidence="1">
    <location>
        <begin position="390"/>
        <end position="415"/>
    </location>
</feature>
<dbReference type="Gene3D" id="1.10.287.110">
    <property type="entry name" value="DnaJ domain"/>
    <property type="match status" value="1"/>
</dbReference>
<dbReference type="EMBL" id="NKXS01001016">
    <property type="protein sequence ID" value="PIN21026.1"/>
    <property type="molecule type" value="Genomic_DNA"/>
</dbReference>
<feature type="region of interest" description="Disordered" evidence="1">
    <location>
        <begin position="40"/>
        <end position="79"/>
    </location>
</feature>
<evidence type="ECO:0000313" key="4">
    <source>
        <dbReference type="Proteomes" id="UP000231279"/>
    </source>
</evidence>
<dbReference type="PROSITE" id="PS50076">
    <property type="entry name" value="DNAJ_2"/>
    <property type="match status" value="1"/>
</dbReference>
<dbReference type="InterPro" id="IPR011990">
    <property type="entry name" value="TPR-like_helical_dom_sf"/>
</dbReference>
<reference evidence="4" key="1">
    <citation type="journal article" date="2018" name="Gigascience">
        <title>Genome assembly of the Pink Ipe (Handroanthus impetiginosus, Bignoniaceae), a highly valued, ecologically keystone Neotropical timber forest tree.</title>
        <authorList>
            <person name="Silva-Junior O.B."/>
            <person name="Grattapaglia D."/>
            <person name="Novaes E."/>
            <person name="Collevatti R.G."/>
        </authorList>
    </citation>
    <scope>NUCLEOTIDE SEQUENCE [LARGE SCALE GENOMIC DNA]</scope>
    <source>
        <strain evidence="4">cv. UFG-1</strain>
    </source>
</reference>
<dbReference type="InterPro" id="IPR019734">
    <property type="entry name" value="TPR_rpt"/>
</dbReference>
<sequence>MSPPRPTSYPTVEIGKADCPLTQNLESSGSFNFAAGSTDAAGFNYSKSGPQKPNHSSRPRPRLIKVRRKQVAASQDGKSVKTDLGLNEFSDVSGENTKLDGKYGNVFAGNNINSGSNGSANNGNLNGNVEQRGNGFDFGVSLNESLFDLGLGNGKSSVGSSMNSSTSNSLSEEGDFLFASNKGSSNVDVQKESGSFVFGANKAGSTPNQNLPERGSVFGPGKSGLPMDTNLESEQFTFGVNASESGLNFKFCAKESKGNLRQQKVQEFPKSDNVEYVFDSHKKKDLQDSNKSSFHFSVDEFGKVNRAKFVFGASKNASPVINSDPQRQDSSKSMDMSESDKDVGNTVPDMRGKVKLDASGDSEKVCHPSFESHFNLSDSTSKNHVNFVFGSNKSDSKPEIDLANNPTGKSGDSGEENAEIEIQYQNAGLNGVFIFGGLKGKGGLDSGGNTKLVNEMNQSNRGKNEDCNGFGQHYHGTGSDINSKRSSSSGGSFENPAFSIEDEMKRLNIGDCEGDAKKTENFNSNFSVNTNAFVFRKDQKSSKFMKENHPVNIEEKTPDMSHLFPSVDGGFCETPSMIKDEKDSKSFTSILAELDSDFSTNMKLDIANSKSLGGKRLKKKNGKLIQRTVVQQLLGQDRLSKDGTTQQNQSPGCGSPMDFSPYHGPSAYNAPDADFDTEVKVEFAEKKKYKLKVGSNHTVQSNNSDKENVKREPIGPATHEVCEHWRIRGNEAYHAGKLSKAEEFYSMGINSATHVSTEGFSMEPILLCYSNRAATRMSLGRMREAIGDCTKAAELDPVFLKATLRAGNCYLVLGEVEDAIQCYTKCLSLGTGVCLDRRVTIEAADGLQKAKRVAEYMQQSAKLLQEGTENAASYALGNIADALSISRYSEKLLEMKGKALYILRMYDEVIHLCEQTLDIAVKNFGVDHFDDPSYKRSHVKLWRWHLQTKSHYRLGRLDLALDLIEKQEEMPINSMSGDVTWEATNALAATIRELLSLKRLGNEAFNSGRYTEAIENYTSAISKSSESRPFMAICFCNRAAAYQAMGQIVDAIADCSLAIALNENYQKAISRRATLYEMIRDYKLAVSDLQRLISLLECQSQSKNQQHDSSRLSAGSARDLRKARRHLSLVEDKAKRETPLDLYLILGIKASDAESEIKKAYRKAALRHHPDKAGQVLARSDVGDDATLWKEIGEKIHTDADRLFKIIGEAYAVLSDPSKRSKYDSEEEIRNIYRDSNRNSNSGHPSTSYSSHERGSWYGRQAGFSTSFERNNSRRYWYDSRSYGSSHRW</sequence>
<dbReference type="Pfam" id="PF13181">
    <property type="entry name" value="TPR_8"/>
    <property type="match status" value="1"/>
</dbReference>
<evidence type="ECO:0000313" key="3">
    <source>
        <dbReference type="EMBL" id="PIN21026.1"/>
    </source>
</evidence>
<dbReference type="STRING" id="429701.A0A2G9HU27"/>